<dbReference type="AlphaFoldDB" id="A0A1Y3CHT4"/>
<name>A0A1Y3CHT4_9GAMM</name>
<evidence type="ECO:0000313" key="3">
    <source>
        <dbReference type="Proteomes" id="UP000242765"/>
    </source>
</evidence>
<proteinExistence type="predicted"/>
<protein>
    <submittedName>
        <fullName evidence="2">Uncharacterized protein</fullName>
    </submittedName>
</protein>
<dbReference type="RefSeq" id="WP_086203281.1">
    <property type="nucleotide sequence ID" value="NZ_NEGB01000003.1"/>
</dbReference>
<evidence type="ECO:0000313" key="2">
    <source>
        <dbReference type="EMBL" id="OTG65938.1"/>
    </source>
</evidence>
<accession>A0A1Y3CHT4</accession>
<dbReference type="OrthoDB" id="9971168at2"/>
<feature type="transmembrane region" description="Helical" evidence="1">
    <location>
        <begin position="12"/>
        <end position="38"/>
    </location>
</feature>
<dbReference type="EMBL" id="NEGB01000003">
    <property type="protein sequence ID" value="OTG65938.1"/>
    <property type="molecule type" value="Genomic_DNA"/>
</dbReference>
<keyword evidence="1" id="KW-1133">Transmembrane helix</keyword>
<gene>
    <name evidence="2" type="ORF">B9T28_06995</name>
</gene>
<comment type="caution">
    <text evidence="2">The sequence shown here is derived from an EMBL/GenBank/DDBJ whole genome shotgun (WGS) entry which is preliminary data.</text>
</comment>
<sequence length="224" mass="26206">MICEFINFIANIIIGFFNFILSINFLKILVIIPVYVFIQRVHNQAQQRSLKAVSDEIVKINDFLIEFIFKLNNLKAGDIVDDKTLTELIVLKAKINSHLNYLSEYLYAFPYGGPLNYFIFFCTKKYFSNDAKEKSDALELEYQENILDDTILSLEKNLVNNNKKLLPYSTHNTQKDILFNNDIKKIYKMKNNHIIHLDQKSIDKIISLSTNLISHLEDNTRKML</sequence>
<reference evidence="2 3" key="1">
    <citation type="submission" date="2017-04" db="EMBL/GenBank/DDBJ databases">
        <title>High diversity of culturable Acinetobacter species in natural soil and water ecosystems.</title>
        <authorList>
            <person name="Nemec A."/>
            <person name="Radolfova-Krizova L."/>
        </authorList>
    </citation>
    <scope>NUCLEOTIDE SEQUENCE [LARGE SCALE GENOMIC DNA]</scope>
    <source>
        <strain evidence="2 3">ANC 4999</strain>
    </source>
</reference>
<keyword evidence="1" id="KW-0812">Transmembrane</keyword>
<keyword evidence="3" id="KW-1185">Reference proteome</keyword>
<organism evidence="2 3">
    <name type="scientific">Acinetobacter silvestris</name>
    <dbReference type="NCBI Taxonomy" id="1977882"/>
    <lineage>
        <taxon>Bacteria</taxon>
        <taxon>Pseudomonadati</taxon>
        <taxon>Pseudomonadota</taxon>
        <taxon>Gammaproteobacteria</taxon>
        <taxon>Moraxellales</taxon>
        <taxon>Moraxellaceae</taxon>
        <taxon>Acinetobacter</taxon>
    </lineage>
</organism>
<dbReference type="Proteomes" id="UP000242765">
    <property type="component" value="Unassembled WGS sequence"/>
</dbReference>
<evidence type="ECO:0000256" key="1">
    <source>
        <dbReference type="SAM" id="Phobius"/>
    </source>
</evidence>
<dbReference type="STRING" id="1977882.B9T28_06995"/>
<keyword evidence="1" id="KW-0472">Membrane</keyword>